<name>A0ABR3DBG0_NEUIN</name>
<gene>
    <name evidence="1" type="ORF">QR685DRAFT_443127</name>
</gene>
<sequence length="58" mass="7233">FNPTHPSIILYKDRFKKAIKITNYNTNYYFYMFNSPTYINYPYILYIIREAIFNYKKT</sequence>
<feature type="non-terminal residue" evidence="1">
    <location>
        <position position="1"/>
    </location>
</feature>
<protein>
    <submittedName>
        <fullName evidence="1">Uncharacterized protein</fullName>
    </submittedName>
</protein>
<accession>A0ABR3DBG0</accession>
<evidence type="ECO:0000313" key="2">
    <source>
        <dbReference type="Proteomes" id="UP001451303"/>
    </source>
</evidence>
<dbReference type="Proteomes" id="UP001451303">
    <property type="component" value="Unassembled WGS sequence"/>
</dbReference>
<comment type="caution">
    <text evidence="1">The sequence shown here is derived from an EMBL/GenBank/DDBJ whole genome shotgun (WGS) entry which is preliminary data.</text>
</comment>
<organism evidence="1 2">
    <name type="scientific">Neurospora intermedia</name>
    <dbReference type="NCBI Taxonomy" id="5142"/>
    <lineage>
        <taxon>Eukaryota</taxon>
        <taxon>Fungi</taxon>
        <taxon>Dikarya</taxon>
        <taxon>Ascomycota</taxon>
        <taxon>Pezizomycotina</taxon>
        <taxon>Sordariomycetes</taxon>
        <taxon>Sordariomycetidae</taxon>
        <taxon>Sordariales</taxon>
        <taxon>Sordariaceae</taxon>
        <taxon>Neurospora</taxon>
    </lineage>
</organism>
<dbReference type="EMBL" id="JAVLET010000005">
    <property type="protein sequence ID" value="KAL0470026.1"/>
    <property type="molecule type" value="Genomic_DNA"/>
</dbReference>
<evidence type="ECO:0000313" key="1">
    <source>
        <dbReference type="EMBL" id="KAL0470026.1"/>
    </source>
</evidence>
<proteinExistence type="predicted"/>
<reference evidence="1 2" key="1">
    <citation type="submission" date="2023-09" db="EMBL/GenBank/DDBJ databases">
        <title>Multi-omics analysis of a traditional fermented food reveals byproduct-associated fungal strains for waste-to-food upcycling.</title>
        <authorList>
            <consortium name="Lawrence Berkeley National Laboratory"/>
            <person name="Rekdal V.M."/>
            <person name="Villalobos-Escobedo J.M."/>
            <person name="Rodriguez-Valeron N."/>
            <person name="Garcia M.O."/>
            <person name="Vasquez D.P."/>
            <person name="Damayanti I."/>
            <person name="Sorensen P.M."/>
            <person name="Baidoo E.E."/>
            <person name="De Carvalho A.C."/>
            <person name="Riley R."/>
            <person name="Lipzen A."/>
            <person name="He G."/>
            <person name="Yan M."/>
            <person name="Haridas S."/>
            <person name="Daum C."/>
            <person name="Yoshinaga Y."/>
            <person name="Ng V."/>
            <person name="Grigoriev I.V."/>
            <person name="Munk R."/>
            <person name="Nuraida L."/>
            <person name="Wijaya C.H."/>
            <person name="Morales P.-C."/>
            <person name="Keasling J.D."/>
        </authorList>
    </citation>
    <scope>NUCLEOTIDE SEQUENCE [LARGE SCALE GENOMIC DNA]</scope>
    <source>
        <strain evidence="1 2">FGSC 2613</strain>
    </source>
</reference>
<keyword evidence="2" id="KW-1185">Reference proteome</keyword>